<dbReference type="EMBL" id="LAZR01000616">
    <property type="protein sequence ID" value="KKN62654.1"/>
    <property type="molecule type" value="Genomic_DNA"/>
</dbReference>
<evidence type="ECO:0000313" key="1">
    <source>
        <dbReference type="EMBL" id="KKN62654.1"/>
    </source>
</evidence>
<comment type="caution">
    <text evidence="1">The sequence shown here is derived from an EMBL/GenBank/DDBJ whole genome shotgun (WGS) entry which is preliminary data.</text>
</comment>
<name>A0A0F9S6B7_9ZZZZ</name>
<accession>A0A0F9S6B7</accession>
<gene>
    <name evidence="1" type="ORF">LCGC14_0509150</name>
</gene>
<reference evidence="1" key="1">
    <citation type="journal article" date="2015" name="Nature">
        <title>Complex archaea that bridge the gap between prokaryotes and eukaryotes.</title>
        <authorList>
            <person name="Spang A."/>
            <person name="Saw J.H."/>
            <person name="Jorgensen S.L."/>
            <person name="Zaremba-Niedzwiedzka K."/>
            <person name="Martijn J."/>
            <person name="Lind A.E."/>
            <person name="van Eijk R."/>
            <person name="Schleper C."/>
            <person name="Guy L."/>
            <person name="Ettema T.J."/>
        </authorList>
    </citation>
    <scope>NUCLEOTIDE SEQUENCE</scope>
</reference>
<organism evidence="1">
    <name type="scientific">marine sediment metagenome</name>
    <dbReference type="NCBI Taxonomy" id="412755"/>
    <lineage>
        <taxon>unclassified sequences</taxon>
        <taxon>metagenomes</taxon>
        <taxon>ecological metagenomes</taxon>
    </lineage>
</organism>
<sequence length="49" mass="5804">MIQIIEPKDIQWLVSEIEKINERTKIHTLDIRELKKQMKGGNQNGKTRT</sequence>
<protein>
    <submittedName>
        <fullName evidence="1">Uncharacterized protein</fullName>
    </submittedName>
</protein>
<proteinExistence type="predicted"/>
<dbReference type="AlphaFoldDB" id="A0A0F9S6B7"/>